<organism evidence="1 2">
    <name type="scientific">Anisodus acutangulus</name>
    <dbReference type="NCBI Taxonomy" id="402998"/>
    <lineage>
        <taxon>Eukaryota</taxon>
        <taxon>Viridiplantae</taxon>
        <taxon>Streptophyta</taxon>
        <taxon>Embryophyta</taxon>
        <taxon>Tracheophyta</taxon>
        <taxon>Spermatophyta</taxon>
        <taxon>Magnoliopsida</taxon>
        <taxon>eudicotyledons</taxon>
        <taxon>Gunneridae</taxon>
        <taxon>Pentapetalae</taxon>
        <taxon>asterids</taxon>
        <taxon>lamiids</taxon>
        <taxon>Solanales</taxon>
        <taxon>Solanaceae</taxon>
        <taxon>Solanoideae</taxon>
        <taxon>Hyoscyameae</taxon>
        <taxon>Anisodus</taxon>
    </lineage>
</organism>
<evidence type="ECO:0000313" key="1">
    <source>
        <dbReference type="EMBL" id="KAJ8553863.1"/>
    </source>
</evidence>
<evidence type="ECO:0000313" key="2">
    <source>
        <dbReference type="Proteomes" id="UP001152561"/>
    </source>
</evidence>
<reference evidence="2" key="1">
    <citation type="journal article" date="2023" name="Proc. Natl. Acad. Sci. U.S.A.">
        <title>Genomic and structural basis for evolution of tropane alkaloid biosynthesis.</title>
        <authorList>
            <person name="Wanga Y.-J."/>
            <person name="Taina T."/>
            <person name="Yua J.-Y."/>
            <person name="Lia J."/>
            <person name="Xua B."/>
            <person name="Chenc J."/>
            <person name="D'Auriad J.C."/>
            <person name="Huanga J.-P."/>
            <person name="Huanga S.-X."/>
        </authorList>
    </citation>
    <scope>NUCLEOTIDE SEQUENCE [LARGE SCALE GENOMIC DNA]</scope>
    <source>
        <strain evidence="2">cv. KIB-2019</strain>
    </source>
</reference>
<protein>
    <submittedName>
        <fullName evidence="1">Uncharacterized protein</fullName>
    </submittedName>
</protein>
<proteinExistence type="predicted"/>
<dbReference type="Proteomes" id="UP001152561">
    <property type="component" value="Unassembled WGS sequence"/>
</dbReference>
<accession>A0A9Q1M908</accession>
<dbReference type="EMBL" id="JAJAGQ010000009">
    <property type="protein sequence ID" value="KAJ8553863.1"/>
    <property type="molecule type" value="Genomic_DNA"/>
</dbReference>
<keyword evidence="2" id="KW-1185">Reference proteome</keyword>
<name>A0A9Q1M908_9SOLA</name>
<comment type="caution">
    <text evidence="1">The sequence shown here is derived from an EMBL/GenBank/DDBJ whole genome shotgun (WGS) entry which is preliminary data.</text>
</comment>
<dbReference type="AlphaFoldDB" id="A0A9Q1M908"/>
<gene>
    <name evidence="1" type="ORF">K7X08_024541</name>
</gene>
<sequence length="115" mass="12822">MLSNAGEGVALDYVQEVHLDKGHTFGVNLCEKCSNRQLHQQGMRVNSVTSLLNLLTRVLQRRGQGSPELDKHFQLVEGYINKTSSGSRTQMQSWFLVSNNAALDLAMLSPMMELT</sequence>